<evidence type="ECO:0000313" key="1">
    <source>
        <dbReference type="EMBL" id="KAK3868844.1"/>
    </source>
</evidence>
<accession>A0AAE1F788</accession>
<keyword evidence="2" id="KW-1185">Reference proteome</keyword>
<evidence type="ECO:0000313" key="2">
    <source>
        <dbReference type="Proteomes" id="UP001286313"/>
    </source>
</evidence>
<name>A0AAE1F788_PETCI</name>
<gene>
    <name evidence="1" type="ORF">Pcinc_025792</name>
</gene>
<reference evidence="1" key="1">
    <citation type="submission" date="2023-10" db="EMBL/GenBank/DDBJ databases">
        <title>Genome assemblies of two species of porcelain crab, Petrolisthes cinctipes and Petrolisthes manimaculis (Anomura: Porcellanidae).</title>
        <authorList>
            <person name="Angst P."/>
        </authorList>
    </citation>
    <scope>NUCLEOTIDE SEQUENCE</scope>
    <source>
        <strain evidence="1">PB745_01</strain>
        <tissue evidence="1">Gill</tissue>
    </source>
</reference>
<dbReference type="EMBL" id="JAWQEG010002939">
    <property type="protein sequence ID" value="KAK3868844.1"/>
    <property type="molecule type" value="Genomic_DNA"/>
</dbReference>
<sequence length="131" mass="14854">MTLALNLSVIIAILEKEWRYKKKKLCRNEERDPSLRLPGPLVSSCSQAFLPYRTITCSCIYIPAHRPMNIKASARKELRSGRDGRRGKLWCPIIYSSRGNPRLPMTFAGGGARIMEAERQEAENVQRSGYG</sequence>
<proteinExistence type="predicted"/>
<comment type="caution">
    <text evidence="1">The sequence shown here is derived from an EMBL/GenBank/DDBJ whole genome shotgun (WGS) entry which is preliminary data.</text>
</comment>
<dbReference type="Proteomes" id="UP001286313">
    <property type="component" value="Unassembled WGS sequence"/>
</dbReference>
<protein>
    <submittedName>
        <fullName evidence="1">Uncharacterized protein</fullName>
    </submittedName>
</protein>
<organism evidence="1 2">
    <name type="scientific">Petrolisthes cinctipes</name>
    <name type="common">Flat porcelain crab</name>
    <dbReference type="NCBI Taxonomy" id="88211"/>
    <lineage>
        <taxon>Eukaryota</taxon>
        <taxon>Metazoa</taxon>
        <taxon>Ecdysozoa</taxon>
        <taxon>Arthropoda</taxon>
        <taxon>Crustacea</taxon>
        <taxon>Multicrustacea</taxon>
        <taxon>Malacostraca</taxon>
        <taxon>Eumalacostraca</taxon>
        <taxon>Eucarida</taxon>
        <taxon>Decapoda</taxon>
        <taxon>Pleocyemata</taxon>
        <taxon>Anomura</taxon>
        <taxon>Galatheoidea</taxon>
        <taxon>Porcellanidae</taxon>
        <taxon>Petrolisthes</taxon>
    </lineage>
</organism>
<dbReference type="AlphaFoldDB" id="A0AAE1F788"/>